<dbReference type="InterPro" id="IPR014001">
    <property type="entry name" value="Helicase_ATP-bd"/>
</dbReference>
<dbReference type="Pfam" id="PF00270">
    <property type="entry name" value="DEAD"/>
    <property type="match status" value="1"/>
</dbReference>
<name>A0AAD3H166_9STRA</name>
<dbReference type="Pfam" id="PF00636">
    <property type="entry name" value="Ribonuclease_3"/>
    <property type="match status" value="2"/>
</dbReference>
<feature type="domain" description="RNase III" evidence="5">
    <location>
        <begin position="1194"/>
        <end position="1326"/>
    </location>
</feature>
<dbReference type="SMART" id="SM00490">
    <property type="entry name" value="HELICc"/>
    <property type="match status" value="1"/>
</dbReference>
<sequence length="1658" mass="187930">MKKIEVEHQSKKRKLSHESISQEQIEQDVGTFLFRTSVTDEELEIIAAKMKSRIDDVYNEIKSIGVEEYKKLKISKSAKEGEMDSDDERKLSESEKEKAAALEDAVVRGDPRRYQLALFELAKKQNTIVNLGTGQGKTLIALLLIKHFANAFEEGKQTLFLVPSVALATQHTTTLQANLPFTVGTAFHNSNKSPGFREEMAKVNILVATHGAARDLFFHYGDLFSFDRINLLIIDECHYACGSHPYVSILSNFYHKIPKDKRPRVLGLTASPLVNVKSNVDDEKLGTMLRELEERLDSKLSCLGNIRNIVDSSNNENDLEHNEKVAVERCVHYHRTNDYGSLPDYENIGLHTSRLREFRQIHDLYNELGPKLVSIYTTTVAREISINSYAEESKDQFLRAKKYLVEVAAFCTNLSSKCPIAGVNEKLAVLEQLLENIIESSKGTDNVGVVFVNRRMTALALCDYFHTRKAKLEDETWTRITSTQYCRNVGNLDVEFAPSVLPQLSQDRIDFTDNQYQNITSKGDVLEAEAINNVLESVLPEDIHMGDIVDLDPSPVDIANRNDCKQTSSGSKIINCDVIVRDATSVFKYLDQSHHYNNEKNDLNWLHTKKPVKQVLDGLRSGKANVLIATSIVEEGVDIDACSFVIAFDSIQTTKAYVQMKGRARRQHAKFFVFQDTSPDAISSSFINLHAAQLSNLRINRYIESRPEYTSQIENVSTIYKPYCKVLEKSEEVALNRGEYRTKKALVDLSNAKTLLNRYTLSVPLDATRSIKDSIGLHLPQFEENRLILPSVIPSASRYIDLPLEYISRPKRDKRNLLSLLACIRLHKLNLLNERLLPLSRKDIQDTLISVAMTELATSLNPVIETSSSVVTSKSEIYVYEIVQKGQTFQQHNKLLGGRGRSLCLITPIPITWTSSMNFRHLDLGTVAVDLRDLGEMSIDVEKRKICEKFFTTIINERWRDESDSSVFLYSKERNKNTVVPPYIIGSLTSEKILDYDRMQNIIKEHGRSEEERTKAVINNTKVPRILNSRLDQCDRYISYGPSDRDAFSSFTSTYEEYSKSEKSQGSGIIYKCQKSHHLPNSFWRKGLKNIQNAKINTNTSKDIVSQSQRLESNEEFLCSGLDPVLLSIDNCLEAPIADASLFLQCVLLPQILFHIERVMTCHAFIDQCVENLPLLGGHLMEIANDSLDDILASITAKSTQLDDNYEKLEYLGDAILKQIHTDVLLHSKSLRTWISYLHEGDLSSLRSAMGSNARLIHAAKSSGIDRYIIQQQLGRGIWKPSSFVVQQLPRNDIESASKSTNISTVKKNAADLIESLLGLIYLKVGFQAAYEIANEMGITLSSEEESSSIEDRTKDENKNLTTFCQRFLNGYNFRQYDLLEEALTHPTCTHEQVPCYQRLEWVGDAVLCLFTRDLLYKTFPELSVGILVTLEATIVCNETLAYICASNGFHKFLNHRDVGLPRKFEEFERDFRNKGLWETNPPKCLSDVVESVVGSVFVDSGLESALQVASHILHPVVQSVRKTLIGSDISKRTWDLLHPKQFLNEHLGGMLRVKSSQDDAYENRKHMFPIWSGGSFLKSRENYEYDRSYVASLTAFGADIIGLQENTSQVARNKLCAIVKALSQKHPDVFHKLEEMKVLFKHSKEEEAVHDRAHTTW</sequence>
<protein>
    <recommendedName>
        <fullName evidence="10">Dicer-like protein 1</fullName>
    </recommendedName>
</protein>
<evidence type="ECO:0000313" key="9">
    <source>
        <dbReference type="Proteomes" id="UP001054902"/>
    </source>
</evidence>
<evidence type="ECO:0000259" key="5">
    <source>
        <dbReference type="PROSITE" id="PS50142"/>
    </source>
</evidence>
<dbReference type="InterPro" id="IPR011545">
    <property type="entry name" value="DEAD/DEAH_box_helicase_dom"/>
</dbReference>
<evidence type="ECO:0008006" key="10">
    <source>
        <dbReference type="Google" id="ProtNLM"/>
    </source>
</evidence>
<evidence type="ECO:0000256" key="3">
    <source>
        <dbReference type="ARBA" id="ARBA00022840"/>
    </source>
</evidence>
<dbReference type="PROSITE" id="PS50142">
    <property type="entry name" value="RNASE_3_2"/>
    <property type="match status" value="2"/>
</dbReference>
<keyword evidence="1" id="KW-0547">Nucleotide-binding</keyword>
<dbReference type="CDD" id="cd00593">
    <property type="entry name" value="RIBOc"/>
    <property type="match status" value="2"/>
</dbReference>
<dbReference type="SMART" id="SM00487">
    <property type="entry name" value="DEXDc"/>
    <property type="match status" value="1"/>
</dbReference>
<dbReference type="Pfam" id="PF00271">
    <property type="entry name" value="Helicase_C"/>
    <property type="match status" value="1"/>
</dbReference>
<evidence type="ECO:0000259" key="6">
    <source>
        <dbReference type="PROSITE" id="PS51192"/>
    </source>
</evidence>
<dbReference type="SMART" id="SM00535">
    <property type="entry name" value="RIBOc"/>
    <property type="match status" value="2"/>
</dbReference>
<dbReference type="Gene3D" id="3.40.50.300">
    <property type="entry name" value="P-loop containing nucleotide triphosphate hydrolases"/>
    <property type="match status" value="2"/>
</dbReference>
<dbReference type="Proteomes" id="UP001054902">
    <property type="component" value="Unassembled WGS sequence"/>
</dbReference>
<dbReference type="GO" id="GO:0006396">
    <property type="term" value="P:RNA processing"/>
    <property type="evidence" value="ECO:0007669"/>
    <property type="project" value="InterPro"/>
</dbReference>
<gene>
    <name evidence="8" type="ORF">CTEN210_02558</name>
</gene>
<dbReference type="InterPro" id="IPR036389">
    <property type="entry name" value="RNase_III_sf"/>
</dbReference>
<evidence type="ECO:0000256" key="1">
    <source>
        <dbReference type="ARBA" id="ARBA00022741"/>
    </source>
</evidence>
<accession>A0AAD3H166</accession>
<dbReference type="PROSITE" id="PS00517">
    <property type="entry name" value="RNASE_3_1"/>
    <property type="match status" value="2"/>
</dbReference>
<keyword evidence="9" id="KW-1185">Reference proteome</keyword>
<dbReference type="PANTHER" id="PTHR14950:SF37">
    <property type="entry name" value="ENDORIBONUCLEASE DICER"/>
    <property type="match status" value="1"/>
</dbReference>
<dbReference type="InterPro" id="IPR000999">
    <property type="entry name" value="RNase_III_dom"/>
</dbReference>
<comment type="caution">
    <text evidence="8">The sequence shown here is derived from an EMBL/GenBank/DDBJ whole genome shotgun (WGS) entry which is preliminary data.</text>
</comment>
<dbReference type="GO" id="GO:0005524">
    <property type="term" value="F:ATP binding"/>
    <property type="evidence" value="ECO:0007669"/>
    <property type="project" value="UniProtKB-KW"/>
</dbReference>
<feature type="domain" description="Helicase C-terminal" evidence="7">
    <location>
        <begin position="550"/>
        <end position="717"/>
    </location>
</feature>
<evidence type="ECO:0000313" key="8">
    <source>
        <dbReference type="EMBL" id="GFH46084.1"/>
    </source>
</evidence>
<dbReference type="InterPro" id="IPR038248">
    <property type="entry name" value="Dicer_dimer_sf"/>
</dbReference>
<keyword evidence="2" id="KW-0378">Hydrolase</keyword>
<dbReference type="GO" id="GO:0004525">
    <property type="term" value="F:ribonuclease III activity"/>
    <property type="evidence" value="ECO:0007669"/>
    <property type="project" value="InterPro"/>
</dbReference>
<feature type="domain" description="RNase III" evidence="5">
    <location>
        <begin position="1361"/>
        <end position="1502"/>
    </location>
</feature>
<dbReference type="Gene3D" id="3.30.160.380">
    <property type="entry name" value="Dicer dimerisation domain"/>
    <property type="match status" value="1"/>
</dbReference>
<organism evidence="8 9">
    <name type="scientific">Chaetoceros tenuissimus</name>
    <dbReference type="NCBI Taxonomy" id="426638"/>
    <lineage>
        <taxon>Eukaryota</taxon>
        <taxon>Sar</taxon>
        <taxon>Stramenopiles</taxon>
        <taxon>Ochrophyta</taxon>
        <taxon>Bacillariophyta</taxon>
        <taxon>Coscinodiscophyceae</taxon>
        <taxon>Chaetocerotophycidae</taxon>
        <taxon>Chaetocerotales</taxon>
        <taxon>Chaetocerotaceae</taxon>
        <taxon>Chaetoceros</taxon>
    </lineage>
</organism>
<keyword evidence="3" id="KW-0067">ATP-binding</keyword>
<evidence type="ECO:0000256" key="4">
    <source>
        <dbReference type="SAM" id="MobiDB-lite"/>
    </source>
</evidence>
<dbReference type="PANTHER" id="PTHR14950">
    <property type="entry name" value="DICER-RELATED"/>
    <property type="match status" value="1"/>
</dbReference>
<evidence type="ECO:0000259" key="7">
    <source>
        <dbReference type="PROSITE" id="PS51194"/>
    </source>
</evidence>
<dbReference type="EMBL" id="BLLK01000022">
    <property type="protein sequence ID" value="GFH46084.1"/>
    <property type="molecule type" value="Genomic_DNA"/>
</dbReference>
<dbReference type="PROSITE" id="PS51194">
    <property type="entry name" value="HELICASE_CTER"/>
    <property type="match status" value="1"/>
</dbReference>
<dbReference type="GO" id="GO:0003676">
    <property type="term" value="F:nucleic acid binding"/>
    <property type="evidence" value="ECO:0007669"/>
    <property type="project" value="InterPro"/>
</dbReference>
<dbReference type="InterPro" id="IPR027417">
    <property type="entry name" value="P-loop_NTPase"/>
</dbReference>
<dbReference type="PROSITE" id="PS51192">
    <property type="entry name" value="HELICASE_ATP_BIND_1"/>
    <property type="match status" value="1"/>
</dbReference>
<proteinExistence type="predicted"/>
<feature type="region of interest" description="Disordered" evidence="4">
    <location>
        <begin position="1"/>
        <end position="23"/>
    </location>
</feature>
<reference evidence="8 9" key="1">
    <citation type="journal article" date="2021" name="Sci. Rep.">
        <title>The genome of the diatom Chaetoceros tenuissimus carries an ancient integrated fragment of an extant virus.</title>
        <authorList>
            <person name="Hongo Y."/>
            <person name="Kimura K."/>
            <person name="Takaki Y."/>
            <person name="Yoshida Y."/>
            <person name="Baba S."/>
            <person name="Kobayashi G."/>
            <person name="Nagasaki K."/>
            <person name="Hano T."/>
            <person name="Tomaru Y."/>
        </authorList>
    </citation>
    <scope>NUCLEOTIDE SEQUENCE [LARGE SCALE GENOMIC DNA]</scope>
    <source>
        <strain evidence="8 9">NIES-3715</strain>
    </source>
</reference>
<feature type="domain" description="Helicase ATP-binding" evidence="6">
    <location>
        <begin position="118"/>
        <end position="277"/>
    </location>
</feature>
<dbReference type="GO" id="GO:0031047">
    <property type="term" value="P:regulatory ncRNA-mediated gene silencing"/>
    <property type="evidence" value="ECO:0007669"/>
    <property type="project" value="UniProtKB-ARBA"/>
</dbReference>
<evidence type="ECO:0000256" key="2">
    <source>
        <dbReference type="ARBA" id="ARBA00022801"/>
    </source>
</evidence>
<dbReference type="SUPFAM" id="SSF69065">
    <property type="entry name" value="RNase III domain-like"/>
    <property type="match status" value="2"/>
</dbReference>
<dbReference type="Gene3D" id="1.10.1520.10">
    <property type="entry name" value="Ribonuclease III domain"/>
    <property type="match status" value="2"/>
</dbReference>
<dbReference type="SUPFAM" id="SSF52540">
    <property type="entry name" value="P-loop containing nucleoside triphosphate hydrolases"/>
    <property type="match status" value="1"/>
</dbReference>
<dbReference type="InterPro" id="IPR001650">
    <property type="entry name" value="Helicase_C-like"/>
</dbReference>